<keyword evidence="1" id="KW-0677">Repeat</keyword>
<evidence type="ECO:0000256" key="3">
    <source>
        <dbReference type="SAM" id="MobiDB-lite"/>
    </source>
</evidence>
<protein>
    <submittedName>
        <fullName evidence="4">Kelch domain-containing protein</fullName>
    </submittedName>
</protein>
<dbReference type="SUPFAM" id="SSF117281">
    <property type="entry name" value="Kelch motif"/>
    <property type="match status" value="1"/>
</dbReference>
<dbReference type="EMBL" id="KX264262">
    <property type="protein sequence ID" value="ANM86469.1"/>
    <property type="molecule type" value="Genomic_DNA"/>
</dbReference>
<dbReference type="AlphaFoldDB" id="A0A1Z1CJ77"/>
<dbReference type="PANTHER" id="PTHR47435:SF4">
    <property type="entry name" value="KELCH REPEAT PROTEIN (AFU_ORTHOLOGUE AFUA_5G12780)"/>
    <property type="match status" value="1"/>
</dbReference>
<organism evidence="4">
    <name type="scientific">Cladonia uncialis subsp. uncialis</name>
    <dbReference type="NCBI Taxonomy" id="180999"/>
    <lineage>
        <taxon>Eukaryota</taxon>
        <taxon>Fungi</taxon>
        <taxon>Dikarya</taxon>
        <taxon>Ascomycota</taxon>
        <taxon>Pezizomycotina</taxon>
        <taxon>Lecanoromycetes</taxon>
        <taxon>OSLEUM clade</taxon>
        <taxon>Lecanoromycetidae</taxon>
        <taxon>Lecanorales</taxon>
        <taxon>Lecanorineae</taxon>
        <taxon>Cladoniaceae</taxon>
        <taxon>Cladonia</taxon>
    </lineage>
</organism>
<evidence type="ECO:0000256" key="2">
    <source>
        <dbReference type="ARBA" id="ARBA00023004"/>
    </source>
</evidence>
<reference evidence="4" key="1">
    <citation type="submission" date="2016-05" db="EMBL/GenBank/DDBJ databases">
        <title>Lichen genome sequencing reveals its rich biosynthetic potential.</title>
        <authorList>
            <person name="Bertrand R.L."/>
            <person name="Abdel-Hameed M."/>
            <person name="Sorensen J.L."/>
        </authorList>
    </citation>
    <scope>NUCLEOTIDE SEQUENCE</scope>
</reference>
<name>A0A1Z1CJ77_CLAUC</name>
<reference evidence="5" key="2">
    <citation type="submission" date="2017-12" db="EMBL/GenBank/DDBJ databases">
        <title>Genome Sequencing Reveals a Rich Biosynthetic Potential.</title>
        <authorList>
            <person name="Bertrand R.L."/>
            <person name="Abdel-Hameed M.E."/>
            <person name="Sorensen J.L."/>
        </authorList>
    </citation>
    <scope>NUCLEOTIDE SEQUENCE</scope>
</reference>
<dbReference type="InterPro" id="IPR015915">
    <property type="entry name" value="Kelch-typ_b-propeller"/>
</dbReference>
<feature type="compositionally biased region" description="Polar residues" evidence="3">
    <location>
        <begin position="192"/>
        <end position="206"/>
    </location>
</feature>
<accession>A0A1Z1CJ77</accession>
<dbReference type="Gene3D" id="2.120.10.80">
    <property type="entry name" value="Kelch-type beta propeller"/>
    <property type="match status" value="2"/>
</dbReference>
<sequence length="465" mass="49460">MEPGVVAAAYGVETAAEGAVGAAVAIARSTMPLKAAWTRIRTSTNLPRSSHSLSIIKSKAYIFGGEKTPREPVDNHIHVFTLPSSEHDEIDYQIIPAQAISGDEEVPPPRVGHTASVVNDRIYMFGGRGGKAMKPLQENGRVWVFDTRLNLWSSLNPTEGSPYPEPRSYHASASTEHPLSQPPIPTGPPSGSVASAYSKTTSSQKTDYTENPLGTSGSGADDHGTIFVHGGCPSSGRVADVWAFDIASRTWSQYIDAPGPARGGPSLCVAKDRLYRYGGFDGEKELGGPIHFLRLTRATFDDKGGKGELAVAPLTGQWESLEPPAGAPVPGNRSVAGLQPITTGQGRNYLLLFLGEKDPSSSGHDAAGGFWDDVWSFQLTPDGMTAASLKDATRQLVGAKTAEGTWARVDIPEASLSGKTEHPGPRGWFASAKGEDLDPLIVFLWGGVRSDNTRTGDGWMLTVQE</sequence>
<evidence type="ECO:0000313" key="4">
    <source>
        <dbReference type="EMBL" id="ANM86469.1"/>
    </source>
</evidence>
<dbReference type="GO" id="GO:0019760">
    <property type="term" value="P:glucosinolate metabolic process"/>
    <property type="evidence" value="ECO:0007669"/>
    <property type="project" value="UniProtKB-ARBA"/>
</dbReference>
<dbReference type="PANTHER" id="PTHR47435">
    <property type="entry name" value="KELCH REPEAT PROTEIN (AFU_ORTHOLOGUE AFUA_5G12780)"/>
    <property type="match status" value="1"/>
</dbReference>
<proteinExistence type="predicted"/>
<keyword evidence="2" id="KW-0408">Iron</keyword>
<feature type="region of interest" description="Disordered" evidence="3">
    <location>
        <begin position="155"/>
        <end position="220"/>
    </location>
</feature>
<evidence type="ECO:0000256" key="1">
    <source>
        <dbReference type="ARBA" id="ARBA00022737"/>
    </source>
</evidence>
<evidence type="ECO:0000313" key="5">
    <source>
        <dbReference type="EMBL" id="AUW31206.1"/>
    </source>
</evidence>
<dbReference type="Pfam" id="PF24681">
    <property type="entry name" value="Kelch_KLHDC2_KLHL20_DRC7"/>
    <property type="match status" value="1"/>
</dbReference>
<dbReference type="EMBL" id="MG777497">
    <property type="protein sequence ID" value="AUW31206.1"/>
    <property type="molecule type" value="Genomic_DNA"/>
</dbReference>